<keyword evidence="2" id="KW-1185">Reference proteome</keyword>
<dbReference type="InterPro" id="IPR005197">
    <property type="entry name" value="Glyco_hydro_71"/>
</dbReference>
<dbReference type="Pfam" id="PF03659">
    <property type="entry name" value="Glyco_hydro_71"/>
    <property type="match status" value="1"/>
</dbReference>
<evidence type="ECO:0000313" key="1">
    <source>
        <dbReference type="EMBL" id="CCA70335.1"/>
    </source>
</evidence>
<dbReference type="OMA" id="NDYERSD"/>
<dbReference type="GO" id="GO:0051118">
    <property type="term" value="F:glucan endo-1,3-alpha-glucosidase activity"/>
    <property type="evidence" value="ECO:0007669"/>
    <property type="project" value="InterPro"/>
</dbReference>
<name>G4TG89_SERID</name>
<dbReference type="AlphaFoldDB" id="G4TG89"/>
<evidence type="ECO:0000313" key="2">
    <source>
        <dbReference type="Proteomes" id="UP000007148"/>
    </source>
</evidence>
<dbReference type="CDD" id="cd11577">
    <property type="entry name" value="GH71"/>
    <property type="match status" value="1"/>
</dbReference>
<dbReference type="STRING" id="1109443.G4TG89"/>
<dbReference type="HOGENOM" id="CLU_019141_4_0_1"/>
<proteinExistence type="predicted"/>
<reference evidence="1 2" key="1">
    <citation type="journal article" date="2011" name="PLoS Pathog.">
        <title>Endophytic Life Strategies Decoded by Genome and Transcriptome Analyses of the Mutualistic Root Symbiont Piriformospora indica.</title>
        <authorList>
            <person name="Zuccaro A."/>
            <person name="Lahrmann U."/>
            <person name="Guldener U."/>
            <person name="Langen G."/>
            <person name="Pfiffi S."/>
            <person name="Biedenkopf D."/>
            <person name="Wong P."/>
            <person name="Samans B."/>
            <person name="Grimm C."/>
            <person name="Basiewicz M."/>
            <person name="Murat C."/>
            <person name="Martin F."/>
            <person name="Kogel K.H."/>
        </authorList>
    </citation>
    <scope>NUCLEOTIDE SEQUENCE [LARGE SCALE GENOMIC DNA]</scope>
    <source>
        <strain evidence="1 2">DSM 11827</strain>
    </source>
</reference>
<dbReference type="Gene3D" id="3.20.20.80">
    <property type="entry name" value="Glycosidases"/>
    <property type="match status" value="1"/>
</dbReference>
<protein>
    <recommendedName>
        <fullName evidence="3">Glycoside hydrolase family 71 protein</fullName>
    </recommendedName>
</protein>
<gene>
    <name evidence="1" type="ORF">PIIN_04274</name>
</gene>
<dbReference type="Proteomes" id="UP000007148">
    <property type="component" value="Unassembled WGS sequence"/>
</dbReference>
<dbReference type="eggNOG" id="ENOG502RTMK">
    <property type="taxonomic scope" value="Eukaryota"/>
</dbReference>
<evidence type="ECO:0008006" key="3">
    <source>
        <dbReference type="Google" id="ProtNLM"/>
    </source>
</evidence>
<sequence length="480" mass="53542">MESTRRDDANETSSTTSINSAANVEIDLSGLIGDVVHVVDNLLNLPTSEGQEKLVVAHHMVGNTYPYIIDDWKRDIQLASSHSIDGFALNIGRDEWMGDRVADAYSAAQSSGTNFKLFLSLDMTSLPCASEADIQALERWVLRFAHHPNQLVYKGKPLVSTFAGEGCSCGGNFSAAWTLFRNLMKGNVQFVPSLFVDPGTLATMPFLDGIFNWNGGWPTQLNEQSSARQIAEAVASLNTDATYLSGLIEKTYIAPVSPWFFTHYGPDTWNKNWIYRGDDWLYVNRWEELVNMRDSVNIVEIISWNDYGESHYIGPIAGAQPNSQGWVDGFDHQGWLELSSYYIQAFKTGSFPQITEDRVFVWARPHPKNVDAPDHVPRPQYADLTDDFFWAIIFSKSPAIAILYTPDPDTHSIESPAATIDIPAGVTKLRHPLATGKTMAVRLEREGAPVLDYRADGFLFDPNPKVYNFNAWVGWTAGTK</sequence>
<dbReference type="InParanoid" id="G4TG89"/>
<comment type="caution">
    <text evidence="1">The sequence shown here is derived from an EMBL/GenBank/DDBJ whole genome shotgun (WGS) entry which is preliminary data.</text>
</comment>
<dbReference type="OrthoDB" id="3257981at2759"/>
<dbReference type="EMBL" id="CAFZ01000079">
    <property type="protein sequence ID" value="CCA70335.1"/>
    <property type="molecule type" value="Genomic_DNA"/>
</dbReference>
<organism evidence="1 2">
    <name type="scientific">Serendipita indica (strain DSM 11827)</name>
    <name type="common">Root endophyte fungus</name>
    <name type="synonym">Piriformospora indica</name>
    <dbReference type="NCBI Taxonomy" id="1109443"/>
    <lineage>
        <taxon>Eukaryota</taxon>
        <taxon>Fungi</taxon>
        <taxon>Dikarya</taxon>
        <taxon>Basidiomycota</taxon>
        <taxon>Agaricomycotina</taxon>
        <taxon>Agaricomycetes</taxon>
        <taxon>Sebacinales</taxon>
        <taxon>Serendipitaceae</taxon>
        <taxon>Serendipita</taxon>
    </lineage>
</organism>
<accession>G4TG89</accession>